<gene>
    <name evidence="10" type="ORF">B0I31_102592</name>
</gene>
<dbReference type="Proteomes" id="UP000241118">
    <property type="component" value="Unassembled WGS sequence"/>
</dbReference>
<evidence type="ECO:0000256" key="7">
    <source>
        <dbReference type="SAM" id="MobiDB-lite"/>
    </source>
</evidence>
<accession>A0A2P8IGP3</accession>
<dbReference type="CDD" id="cd07025">
    <property type="entry name" value="Peptidase_S66"/>
    <property type="match status" value="1"/>
</dbReference>
<evidence type="ECO:0000256" key="6">
    <source>
        <dbReference type="PIRSR" id="PIRSR028757-1"/>
    </source>
</evidence>
<feature type="active site" description="Charge relay system" evidence="6">
    <location>
        <position position="233"/>
    </location>
</feature>
<dbReference type="Gene3D" id="3.40.50.10740">
    <property type="entry name" value="Class I glutamine amidotransferase-like"/>
    <property type="match status" value="1"/>
</dbReference>
<dbReference type="PANTHER" id="PTHR30237">
    <property type="entry name" value="MURAMOYLTETRAPEPTIDE CARBOXYPEPTIDASE"/>
    <property type="match status" value="1"/>
</dbReference>
<keyword evidence="2 10" id="KW-0121">Carboxypeptidase</keyword>
<dbReference type="GO" id="GO:0006508">
    <property type="term" value="P:proteolysis"/>
    <property type="evidence" value="ECO:0007669"/>
    <property type="project" value="UniProtKB-KW"/>
</dbReference>
<dbReference type="RefSeq" id="WP_342751458.1">
    <property type="nucleotide sequence ID" value="NZ_PYAX01000002.1"/>
</dbReference>
<dbReference type="GO" id="GO:0004180">
    <property type="term" value="F:carboxypeptidase activity"/>
    <property type="evidence" value="ECO:0007669"/>
    <property type="project" value="UniProtKB-KW"/>
</dbReference>
<keyword evidence="4" id="KW-0378">Hydrolase</keyword>
<proteinExistence type="inferred from homology"/>
<evidence type="ECO:0000259" key="8">
    <source>
        <dbReference type="Pfam" id="PF02016"/>
    </source>
</evidence>
<feature type="active site" description="Nucleophile" evidence="6">
    <location>
        <position position="150"/>
    </location>
</feature>
<evidence type="ECO:0000313" key="10">
    <source>
        <dbReference type="EMBL" id="PSL57613.1"/>
    </source>
</evidence>
<feature type="region of interest" description="Disordered" evidence="7">
    <location>
        <begin position="1"/>
        <end position="40"/>
    </location>
</feature>
<evidence type="ECO:0000256" key="1">
    <source>
        <dbReference type="ARBA" id="ARBA00010233"/>
    </source>
</evidence>
<comment type="caution">
    <text evidence="10">The sequence shown here is derived from an EMBL/GenBank/DDBJ whole genome shotgun (WGS) entry which is preliminary data.</text>
</comment>
<dbReference type="Pfam" id="PF02016">
    <property type="entry name" value="Peptidase_S66"/>
    <property type="match status" value="1"/>
</dbReference>
<evidence type="ECO:0000259" key="9">
    <source>
        <dbReference type="Pfam" id="PF17676"/>
    </source>
</evidence>
<reference evidence="10 11" key="1">
    <citation type="submission" date="2018-03" db="EMBL/GenBank/DDBJ databases">
        <title>Genomic Encyclopedia of Type Strains, Phase III (KMG-III): the genomes of soil and plant-associated and newly described type strains.</title>
        <authorList>
            <person name="Whitman W."/>
        </authorList>
    </citation>
    <scope>NUCLEOTIDE SEQUENCE [LARGE SCALE GENOMIC DNA]</scope>
    <source>
        <strain evidence="10 11">CGMCC 4.7097</strain>
    </source>
</reference>
<dbReference type="SUPFAM" id="SSF52317">
    <property type="entry name" value="Class I glutamine amidotransferase-like"/>
    <property type="match status" value="1"/>
</dbReference>
<dbReference type="SUPFAM" id="SSF141986">
    <property type="entry name" value="LD-carboxypeptidase A C-terminal domain-like"/>
    <property type="match status" value="1"/>
</dbReference>
<dbReference type="InterPro" id="IPR003507">
    <property type="entry name" value="S66_fam"/>
</dbReference>
<dbReference type="InterPro" id="IPR040449">
    <property type="entry name" value="Peptidase_S66_N"/>
</dbReference>
<name>A0A2P8IGP3_SACCR</name>
<keyword evidence="5" id="KW-0720">Serine protease</keyword>
<dbReference type="InterPro" id="IPR029062">
    <property type="entry name" value="Class_I_gatase-like"/>
</dbReference>
<evidence type="ECO:0000256" key="4">
    <source>
        <dbReference type="ARBA" id="ARBA00022801"/>
    </source>
</evidence>
<keyword evidence="3" id="KW-0645">Protease</keyword>
<dbReference type="PIRSF" id="PIRSF028757">
    <property type="entry name" value="LD-carboxypeptidase"/>
    <property type="match status" value="1"/>
</dbReference>
<dbReference type="InterPro" id="IPR027478">
    <property type="entry name" value="LdcA_N"/>
</dbReference>
<sequence length="321" mass="33704">MTVDRPEAPPAHDRPVAADRPEAPPTRAEPVAAPTGGAATGPALLRSGDRVVVVSPAGPCPAELLDAGVAWLRKWGLDVRVDPHALDTHPTLDYLAGHDADRARSVEQAWLDPSVAGVLCARGGYGSLRMVDLVDWTAVAAHRKVFLGSSDTTVLHERFWRHGVPTWFGPMIGTRAFVEDADARDRLRHALFTGVAAYRGVGLVPGVARGVAVGGNLSLLDTPPPPGAIVLLEDVNEEPYRLDRMLTGLRRSGWFDQVAGLVLGSWTGCGDPSAVLADRLGGLGVPIVADAGFGHCDGQLTVPLGVPVEIDGHTGEVTVVA</sequence>
<protein>
    <submittedName>
        <fullName evidence="10">Muramoyltetrapeptide carboxypeptidase</fullName>
    </submittedName>
</protein>
<dbReference type="GO" id="GO:0008236">
    <property type="term" value="F:serine-type peptidase activity"/>
    <property type="evidence" value="ECO:0007669"/>
    <property type="project" value="UniProtKB-KW"/>
</dbReference>
<dbReference type="PANTHER" id="PTHR30237:SF2">
    <property type="entry name" value="MUREIN TETRAPEPTIDE CARBOXYPEPTIDASE"/>
    <property type="match status" value="1"/>
</dbReference>
<dbReference type="InterPro" id="IPR027461">
    <property type="entry name" value="Carboxypeptidase_A_C_sf"/>
</dbReference>
<dbReference type="InterPro" id="IPR040921">
    <property type="entry name" value="Peptidase_S66C"/>
</dbReference>
<dbReference type="EMBL" id="PYAX01000002">
    <property type="protein sequence ID" value="PSL57613.1"/>
    <property type="molecule type" value="Genomic_DNA"/>
</dbReference>
<evidence type="ECO:0000256" key="2">
    <source>
        <dbReference type="ARBA" id="ARBA00022645"/>
    </source>
</evidence>
<organism evidence="10 11">
    <name type="scientific">Saccharothrix carnea</name>
    <dbReference type="NCBI Taxonomy" id="1280637"/>
    <lineage>
        <taxon>Bacteria</taxon>
        <taxon>Bacillati</taxon>
        <taxon>Actinomycetota</taxon>
        <taxon>Actinomycetes</taxon>
        <taxon>Pseudonocardiales</taxon>
        <taxon>Pseudonocardiaceae</taxon>
        <taxon>Saccharothrix</taxon>
    </lineage>
</organism>
<keyword evidence="11" id="KW-1185">Reference proteome</keyword>
<evidence type="ECO:0000313" key="11">
    <source>
        <dbReference type="Proteomes" id="UP000241118"/>
    </source>
</evidence>
<feature type="active site" description="Charge relay system" evidence="6">
    <location>
        <position position="295"/>
    </location>
</feature>
<dbReference type="Gene3D" id="3.50.30.60">
    <property type="entry name" value="LD-carboxypeptidase A C-terminal domain-like"/>
    <property type="match status" value="1"/>
</dbReference>
<dbReference type="AlphaFoldDB" id="A0A2P8IGP3"/>
<evidence type="ECO:0000256" key="5">
    <source>
        <dbReference type="ARBA" id="ARBA00022825"/>
    </source>
</evidence>
<comment type="similarity">
    <text evidence="1">Belongs to the peptidase S66 family.</text>
</comment>
<feature type="domain" description="LD-carboxypeptidase C-terminal" evidence="9">
    <location>
        <begin position="209"/>
        <end position="310"/>
    </location>
</feature>
<evidence type="ECO:0000256" key="3">
    <source>
        <dbReference type="ARBA" id="ARBA00022670"/>
    </source>
</evidence>
<feature type="domain" description="LD-carboxypeptidase N-terminal" evidence="8">
    <location>
        <begin position="51"/>
        <end position="169"/>
    </location>
</feature>
<feature type="compositionally biased region" description="Basic and acidic residues" evidence="7">
    <location>
        <begin position="1"/>
        <end position="22"/>
    </location>
</feature>
<dbReference type="Pfam" id="PF17676">
    <property type="entry name" value="Peptidase_S66C"/>
    <property type="match status" value="1"/>
</dbReference>